<comment type="caution">
    <text evidence="1">The sequence shown here is derived from an EMBL/GenBank/DDBJ whole genome shotgun (WGS) entry which is preliminary data.</text>
</comment>
<name>A0ABT0VGS8_9LACO</name>
<proteinExistence type="predicted"/>
<dbReference type="Gene3D" id="3.30.429.10">
    <property type="entry name" value="Macrophage Migration Inhibitory Factor"/>
    <property type="match status" value="1"/>
</dbReference>
<dbReference type="PANTHER" id="PTHR38460">
    <property type="entry name" value="TAUTOMERASE YOLI-RELATED"/>
    <property type="match status" value="1"/>
</dbReference>
<dbReference type="Pfam" id="PF14552">
    <property type="entry name" value="Tautomerase_2"/>
    <property type="match status" value="1"/>
</dbReference>
<dbReference type="PANTHER" id="PTHR38460:SF1">
    <property type="entry name" value="TAUTOMERASE YOLI-RELATED"/>
    <property type="match status" value="1"/>
</dbReference>
<dbReference type="InterPro" id="IPR037479">
    <property type="entry name" value="Tauto_MSAD"/>
</dbReference>
<protein>
    <submittedName>
        <fullName evidence="1">Tautomerase family protein</fullName>
    </submittedName>
</protein>
<reference evidence="1" key="1">
    <citation type="submission" date="2021-04" db="EMBL/GenBank/DDBJ databases">
        <title>Taxonomic assessment of Weissella genus.</title>
        <authorList>
            <person name="Fanelli F."/>
            <person name="Chieffi D."/>
            <person name="Dell'Aquila A."/>
            <person name="Gyu-Sung C."/>
            <person name="Franz C.M.A.P."/>
            <person name="Fusco V."/>
        </authorList>
    </citation>
    <scope>NUCLEOTIDE SEQUENCE</scope>
    <source>
        <strain evidence="1">LMG 25373</strain>
    </source>
</reference>
<dbReference type="InterPro" id="IPR014347">
    <property type="entry name" value="Tautomerase/MIF_sf"/>
</dbReference>
<evidence type="ECO:0000313" key="2">
    <source>
        <dbReference type="Proteomes" id="UP001057481"/>
    </source>
</evidence>
<dbReference type="RefSeq" id="WP_205143893.1">
    <property type="nucleotide sequence ID" value="NZ_JAFBDN010000013.1"/>
</dbReference>
<keyword evidence="2" id="KW-1185">Reference proteome</keyword>
<accession>A0ABT0VGS8</accession>
<gene>
    <name evidence="1" type="ORF">KAK10_03710</name>
</gene>
<dbReference type="SUPFAM" id="SSF55331">
    <property type="entry name" value="Tautomerase/MIF"/>
    <property type="match status" value="1"/>
</dbReference>
<dbReference type="Proteomes" id="UP001057481">
    <property type="component" value="Unassembled WGS sequence"/>
</dbReference>
<sequence>MPLLKFDLLKSGWSDQAKVKTLLDIAYATTLAAFKAPQGDRYQIVTLHADDEMIIEDTGLGFTRSPQMVVLSIRTRPRTTAEKEVFYQTFVAELHQKLGIQPNDVMINLVENTDADWSFGGGQAQFLTGAL</sequence>
<evidence type="ECO:0000313" key="1">
    <source>
        <dbReference type="EMBL" id="MCM2437039.1"/>
    </source>
</evidence>
<organism evidence="1 2">
    <name type="scientific">Periweissella beninensis</name>
    <dbReference type="NCBI Taxonomy" id="504936"/>
    <lineage>
        <taxon>Bacteria</taxon>
        <taxon>Bacillati</taxon>
        <taxon>Bacillota</taxon>
        <taxon>Bacilli</taxon>
        <taxon>Lactobacillales</taxon>
        <taxon>Lactobacillaceae</taxon>
        <taxon>Periweissella</taxon>
    </lineage>
</organism>
<dbReference type="EMBL" id="JAGMVS010000046">
    <property type="protein sequence ID" value="MCM2437039.1"/>
    <property type="molecule type" value="Genomic_DNA"/>
</dbReference>